<protein>
    <recommendedName>
        <fullName evidence="4">TsaA-like domain-containing protein</fullName>
    </recommendedName>
</protein>
<dbReference type="InterPro" id="IPR036413">
    <property type="entry name" value="YaeB-like_sf"/>
</dbReference>
<evidence type="ECO:0000256" key="2">
    <source>
        <dbReference type="ARBA" id="ARBA00033753"/>
    </source>
</evidence>
<dbReference type="NCBIfam" id="TIGR00104">
    <property type="entry name" value="tRNA_TsaA"/>
    <property type="match status" value="1"/>
</dbReference>
<evidence type="ECO:0000313" key="6">
    <source>
        <dbReference type="Proteomes" id="UP001420932"/>
    </source>
</evidence>
<dbReference type="PANTHER" id="PTHR12818:SF0">
    <property type="entry name" value="TRNA (ADENINE(37)-N6)-METHYLTRANSFERASE"/>
    <property type="match status" value="1"/>
</dbReference>
<dbReference type="EMBL" id="JBBNAF010000011">
    <property type="protein sequence ID" value="KAK9097931.1"/>
    <property type="molecule type" value="Genomic_DNA"/>
</dbReference>
<organism evidence="5 6">
    <name type="scientific">Stephania yunnanensis</name>
    <dbReference type="NCBI Taxonomy" id="152371"/>
    <lineage>
        <taxon>Eukaryota</taxon>
        <taxon>Viridiplantae</taxon>
        <taxon>Streptophyta</taxon>
        <taxon>Embryophyta</taxon>
        <taxon>Tracheophyta</taxon>
        <taxon>Spermatophyta</taxon>
        <taxon>Magnoliopsida</taxon>
        <taxon>Ranunculales</taxon>
        <taxon>Menispermaceae</taxon>
        <taxon>Menispermoideae</taxon>
        <taxon>Cissampelideae</taxon>
        <taxon>Stephania</taxon>
    </lineage>
</organism>
<gene>
    <name evidence="5" type="ORF">Syun_024976</name>
</gene>
<dbReference type="InterPro" id="IPR040372">
    <property type="entry name" value="YaeB-like"/>
</dbReference>
<dbReference type="PROSITE" id="PS51668">
    <property type="entry name" value="TSAA_2"/>
    <property type="match status" value="1"/>
</dbReference>
<comment type="caution">
    <text evidence="5">The sequence shown here is derived from an EMBL/GenBank/DDBJ whole genome shotgun (WGS) entry which is preliminary data.</text>
</comment>
<feature type="transmembrane region" description="Helical" evidence="3">
    <location>
        <begin position="14"/>
        <end position="35"/>
    </location>
</feature>
<dbReference type="FunFam" id="2.40.30.70:FF:000003">
    <property type="entry name" value="tRNA (Adenine(37)-N6)-methyltransferase isoform A"/>
    <property type="match status" value="1"/>
</dbReference>
<keyword evidence="3" id="KW-1133">Transmembrane helix</keyword>
<feature type="domain" description="TsaA-like" evidence="4">
    <location>
        <begin position="87"/>
        <end position="232"/>
    </location>
</feature>
<comment type="similarity">
    <text evidence="2">Belongs to the tRNA methyltransferase O family.</text>
</comment>
<name>A0AAP0ER90_9MAGN</name>
<proteinExistence type="inferred from homology"/>
<keyword evidence="3" id="KW-0472">Membrane</keyword>
<evidence type="ECO:0000313" key="5">
    <source>
        <dbReference type="EMBL" id="KAK9097931.1"/>
    </source>
</evidence>
<dbReference type="CDD" id="cd09281">
    <property type="entry name" value="UPF0066"/>
    <property type="match status" value="1"/>
</dbReference>
<sequence>MAAADNWGWTTKPAIAIAVAATSATVITVISARFLHKKIKSLNSKVSDLENQWISERRGRIRAQQDLRKALAQDKSDHGLKGISYPLAPIAVVQSCFSTRNGTPRQPLLVPLARACLLFDLNRVPPSSLEGLAEYSHCWIIYIFHMNTNLDKLWKDPLRSTKAKVRVPKLKGAKKGVFATRSPHRPCPIGLTVAKVEAVQGHMVLLSGVDLVDGTPVLDIKPYLPYCDSIKGAQVPEWVEEDGLLATATVKFTGDFYSSLSDCWAKVEKNSFYASCDELERFIKQVLSWDIRSVYQRVRPHEPVFKGESNLEGYVASGLEEDNVKDFYRNEGGLTQDVLYHLLLESLKISYRIDRYTNVVVENISLESAVNTDHKRHGYMTWRHALILKGSLEATAPETYPKHTHEGLLLRAGG</sequence>
<dbReference type="Pfam" id="PF01980">
    <property type="entry name" value="TrmO_N"/>
    <property type="match status" value="1"/>
</dbReference>
<keyword evidence="1" id="KW-0949">S-adenosyl-L-methionine</keyword>
<reference evidence="5 6" key="1">
    <citation type="submission" date="2024-01" db="EMBL/GenBank/DDBJ databases">
        <title>Genome assemblies of Stephania.</title>
        <authorList>
            <person name="Yang L."/>
        </authorList>
    </citation>
    <scope>NUCLEOTIDE SEQUENCE [LARGE SCALE GENOMIC DNA]</scope>
    <source>
        <strain evidence="5">YNDBR</strain>
        <tissue evidence="5">Leaf</tissue>
    </source>
</reference>
<dbReference type="Proteomes" id="UP001420932">
    <property type="component" value="Unassembled WGS sequence"/>
</dbReference>
<evidence type="ECO:0000256" key="3">
    <source>
        <dbReference type="SAM" id="Phobius"/>
    </source>
</evidence>
<dbReference type="PANTHER" id="PTHR12818">
    <property type="entry name" value="TRNA (ADENINE(37)-N6)-METHYLTRANSFERASE"/>
    <property type="match status" value="1"/>
</dbReference>
<keyword evidence="6" id="KW-1185">Reference proteome</keyword>
<accession>A0AAP0ER90</accession>
<keyword evidence="3" id="KW-0812">Transmembrane</keyword>
<evidence type="ECO:0000259" key="4">
    <source>
        <dbReference type="PROSITE" id="PS51668"/>
    </source>
</evidence>
<evidence type="ECO:0000256" key="1">
    <source>
        <dbReference type="ARBA" id="ARBA00022691"/>
    </source>
</evidence>
<dbReference type="Gene3D" id="2.40.30.70">
    <property type="entry name" value="YaeB-like"/>
    <property type="match status" value="1"/>
</dbReference>
<dbReference type="AlphaFoldDB" id="A0AAP0ER90"/>
<dbReference type="SUPFAM" id="SSF118196">
    <property type="entry name" value="YaeB-like"/>
    <property type="match status" value="1"/>
</dbReference>
<dbReference type="InterPro" id="IPR036414">
    <property type="entry name" value="YaeB_N_sf"/>
</dbReference>
<dbReference type="InterPro" id="IPR023370">
    <property type="entry name" value="TrmO-like_N"/>
</dbReference>